<feature type="region of interest" description="Disordered" evidence="5">
    <location>
        <begin position="765"/>
        <end position="793"/>
    </location>
</feature>
<sequence>MASGGPIWLVECSWHGNIRVNPEAVGILSRLPPPLRVVSIFGPRQSGKSYLLDVLAGSTGFAASKGDSPDDLRINMWTLPDTEDPGHTLVLLDTEGFEEDLGIEAAAFTCPIFTLSLLLSSVFLYNTRGPVSTDALDQLLHVTMLANQVSLPAISWAGESLLPEFVWCVRDYDLDVAMGDVELMPEDFLDSVFNDAKGLQSPAGVVCELFARERMEIFDFCHPQSGAETLEGVPLSELEPRFTRQAKALKKSICRSDPKVLQDCRALSGADLGDILNQFVESLSRGSLIQLDGVIGESSRAENAQDLDLPRDCEVPTTEVLPRYTEVPREVQGPVVEREMPLREAPARPYGESSATGTADRITVGRHFVDMDRPVCLIENTSAGELQVNQESLDILRSIRQPVVVVSIVGLYRTGKSYLMNRLAGKQTGFSLGSTVQSETKGIWMWCVPHPHKDDQTLVLLDTEGLGDVEKGDQKNDTWIFSLAVLLSSTLVYNSMGTINNEAVMSLQADRAHQGEVHKGGTEETSSDYVRFFPTFVWAVRDFTLELEIDGKTATADQYLENSLKLKNGSSRAVALSNDARECIRNYFPERKCFVFDQPGSKEKLKLLDRLADSELDPQFVKQTSDFCGYVFGCSKEKTVKGGITVTGSCKFDGIGFAEKEKHFLDVERVRKAYEDKCTENEEMSRNHCIALLLQLADDMEPEESYMKPGGYQRFKAHLDKLVELYKSALGKGVKAEEALEDYLSEKNQLEKIILTADRNLSEQQRHLEEQRAQTERAKQRAAAAREQQEALERRMNDVERARRENERQLMEKMERDRRALLAENQQVMDQRLREQRALLEEGYNSRAERWDGEIRQLREELASQRETEEEEEEAVSFPKDWSQMGKMRVLPPVHSFLFWVHSHWR</sequence>
<organism evidence="7 8">
    <name type="scientific">Anguilla anguilla</name>
    <name type="common">European freshwater eel</name>
    <name type="synonym">Muraena anguilla</name>
    <dbReference type="NCBI Taxonomy" id="7936"/>
    <lineage>
        <taxon>Eukaryota</taxon>
        <taxon>Metazoa</taxon>
        <taxon>Chordata</taxon>
        <taxon>Craniata</taxon>
        <taxon>Vertebrata</taxon>
        <taxon>Euteleostomi</taxon>
        <taxon>Actinopterygii</taxon>
        <taxon>Neopterygii</taxon>
        <taxon>Teleostei</taxon>
        <taxon>Anguilliformes</taxon>
        <taxon>Anguillidae</taxon>
        <taxon>Anguilla</taxon>
    </lineage>
</organism>
<dbReference type="PROSITE" id="PS51715">
    <property type="entry name" value="G_GB1_RHD3"/>
    <property type="match status" value="1"/>
</dbReference>
<dbReference type="FunFam" id="3.40.50.300:FF:000422">
    <property type="entry name" value="Guanylate-binding protein 1"/>
    <property type="match status" value="1"/>
</dbReference>
<dbReference type="Proteomes" id="UP001044222">
    <property type="component" value="Unassembled WGS sequence"/>
</dbReference>
<dbReference type="InterPro" id="IPR015894">
    <property type="entry name" value="Guanylate-bd_N"/>
</dbReference>
<comment type="similarity">
    <text evidence="4">Belongs to the TRAFAC class dynamin-like GTPase superfamily. GB1/RHD3 GTPase family.</text>
</comment>
<dbReference type="Pfam" id="PF02841">
    <property type="entry name" value="GBP_C"/>
    <property type="match status" value="1"/>
</dbReference>
<evidence type="ECO:0000256" key="1">
    <source>
        <dbReference type="ARBA" id="ARBA00022741"/>
    </source>
</evidence>
<evidence type="ECO:0000313" key="8">
    <source>
        <dbReference type="Proteomes" id="UP001044222"/>
    </source>
</evidence>
<dbReference type="Gene3D" id="3.40.50.300">
    <property type="entry name" value="P-loop containing nucleotide triphosphate hydrolases"/>
    <property type="match status" value="2"/>
</dbReference>
<evidence type="ECO:0000256" key="5">
    <source>
        <dbReference type="SAM" id="MobiDB-lite"/>
    </source>
</evidence>
<dbReference type="CDD" id="cd01851">
    <property type="entry name" value="GBP"/>
    <property type="match status" value="1"/>
</dbReference>
<keyword evidence="2" id="KW-0378">Hydrolase</keyword>
<dbReference type="Gene3D" id="1.20.1000.10">
    <property type="entry name" value="Guanylate-binding protein, C-terminal domain"/>
    <property type="match status" value="1"/>
</dbReference>
<evidence type="ECO:0000313" key="7">
    <source>
        <dbReference type="EMBL" id="KAG5848210.1"/>
    </source>
</evidence>
<feature type="domain" description="GB1/RHD3-type G" evidence="6">
    <location>
        <begin position="400"/>
        <end position="636"/>
    </location>
</feature>
<dbReference type="InterPro" id="IPR030386">
    <property type="entry name" value="G_GB1_RHD3_dom"/>
</dbReference>
<dbReference type="InterPro" id="IPR036543">
    <property type="entry name" value="Guanylate-bd_C_sf"/>
</dbReference>
<feature type="compositionally biased region" description="Basic and acidic residues" evidence="5">
    <location>
        <begin position="765"/>
        <end position="779"/>
    </location>
</feature>
<dbReference type="EMBL" id="JAFIRN010000005">
    <property type="protein sequence ID" value="KAG5848210.1"/>
    <property type="molecule type" value="Genomic_DNA"/>
</dbReference>
<keyword evidence="8" id="KW-1185">Reference proteome</keyword>
<dbReference type="InterPro" id="IPR027417">
    <property type="entry name" value="P-loop_NTPase"/>
</dbReference>
<comment type="caution">
    <text evidence="7">The sequence shown here is derived from an EMBL/GenBank/DDBJ whole genome shotgun (WGS) entry which is preliminary data.</text>
</comment>
<keyword evidence="3" id="KW-0342">GTP-binding</keyword>
<evidence type="ECO:0000256" key="4">
    <source>
        <dbReference type="PROSITE-ProRule" id="PRU01052"/>
    </source>
</evidence>
<protein>
    <recommendedName>
        <fullName evidence="6">GB1/RHD3-type G domain-containing protein</fullName>
    </recommendedName>
</protein>
<dbReference type="PANTHER" id="PTHR10751">
    <property type="entry name" value="GUANYLATE BINDING PROTEIN"/>
    <property type="match status" value="1"/>
</dbReference>
<evidence type="ECO:0000259" key="6">
    <source>
        <dbReference type="PROSITE" id="PS51715"/>
    </source>
</evidence>
<dbReference type="AlphaFoldDB" id="A0A9D3MFZ1"/>
<evidence type="ECO:0000256" key="3">
    <source>
        <dbReference type="ARBA" id="ARBA00023134"/>
    </source>
</evidence>
<dbReference type="SUPFAM" id="SSF52540">
    <property type="entry name" value="P-loop containing nucleoside triphosphate hydrolases"/>
    <property type="match status" value="2"/>
</dbReference>
<evidence type="ECO:0000256" key="2">
    <source>
        <dbReference type="ARBA" id="ARBA00022801"/>
    </source>
</evidence>
<name>A0A9D3MFZ1_ANGAN</name>
<dbReference type="Pfam" id="PF02263">
    <property type="entry name" value="GBP"/>
    <property type="match status" value="2"/>
</dbReference>
<accession>A0A9D3MFZ1</accession>
<proteinExistence type="inferred from homology"/>
<keyword evidence="1" id="KW-0547">Nucleotide-binding</keyword>
<dbReference type="GO" id="GO:0003924">
    <property type="term" value="F:GTPase activity"/>
    <property type="evidence" value="ECO:0007669"/>
    <property type="project" value="InterPro"/>
</dbReference>
<dbReference type="SUPFAM" id="SSF48340">
    <property type="entry name" value="Interferon-induced guanylate-binding protein 1 (GBP1), C-terminal domain"/>
    <property type="match status" value="1"/>
</dbReference>
<reference evidence="7" key="1">
    <citation type="submission" date="2021-01" db="EMBL/GenBank/DDBJ databases">
        <title>A chromosome-scale assembly of European eel, Anguilla anguilla.</title>
        <authorList>
            <person name="Henkel C."/>
            <person name="Jong-Raadsen S.A."/>
            <person name="Dufour S."/>
            <person name="Weltzien F.-A."/>
            <person name="Palstra A.P."/>
            <person name="Pelster B."/>
            <person name="Spaink H.P."/>
            <person name="Van Den Thillart G.E."/>
            <person name="Jansen H."/>
            <person name="Zahm M."/>
            <person name="Klopp C."/>
            <person name="Cedric C."/>
            <person name="Louis A."/>
            <person name="Berthelot C."/>
            <person name="Parey E."/>
            <person name="Roest Crollius H."/>
            <person name="Montfort J."/>
            <person name="Robinson-Rechavi M."/>
            <person name="Bucao C."/>
            <person name="Bouchez O."/>
            <person name="Gislard M."/>
            <person name="Lluch J."/>
            <person name="Milhes M."/>
            <person name="Lampietro C."/>
            <person name="Lopez Roques C."/>
            <person name="Donnadieu C."/>
            <person name="Braasch I."/>
            <person name="Desvignes T."/>
            <person name="Postlethwait J."/>
            <person name="Bobe J."/>
            <person name="Guiguen Y."/>
            <person name="Dirks R."/>
        </authorList>
    </citation>
    <scope>NUCLEOTIDE SEQUENCE</scope>
    <source>
        <strain evidence="7">Tag_6206</strain>
        <tissue evidence="7">Liver</tissue>
    </source>
</reference>
<dbReference type="GO" id="GO:0005525">
    <property type="term" value="F:GTP binding"/>
    <property type="evidence" value="ECO:0007669"/>
    <property type="project" value="UniProtKB-KW"/>
</dbReference>
<gene>
    <name evidence="7" type="ORF">ANANG_G00096040</name>
</gene>
<dbReference type="InterPro" id="IPR003191">
    <property type="entry name" value="Guanylate-bd/ATL_C"/>
</dbReference>